<gene>
    <name evidence="2" type="ORF">ACA1_160760</name>
</gene>
<feature type="domain" description="MHD" evidence="1">
    <location>
        <begin position="1"/>
        <end position="158"/>
    </location>
</feature>
<feature type="non-terminal residue" evidence="2">
    <location>
        <position position="159"/>
    </location>
</feature>
<dbReference type="VEuPathDB" id="AmoebaDB:ACA1_160760"/>
<organism evidence="2 3">
    <name type="scientific">Acanthamoeba castellanii (strain ATCC 30010 / Neff)</name>
    <dbReference type="NCBI Taxonomy" id="1257118"/>
    <lineage>
        <taxon>Eukaryota</taxon>
        <taxon>Amoebozoa</taxon>
        <taxon>Discosea</taxon>
        <taxon>Longamoebia</taxon>
        <taxon>Centramoebida</taxon>
        <taxon>Acanthamoebidae</taxon>
        <taxon>Acanthamoeba</taxon>
    </lineage>
</organism>
<dbReference type="RefSeq" id="XP_004333093.1">
    <property type="nucleotide sequence ID" value="XM_004333045.1"/>
</dbReference>
<dbReference type="GeneID" id="14911502"/>
<dbReference type="InterPro" id="IPR050431">
    <property type="entry name" value="Adaptor_comp_med_subunit"/>
</dbReference>
<reference evidence="2 3" key="1">
    <citation type="journal article" date="2013" name="Genome Biol.">
        <title>Genome of Acanthamoeba castellanii highlights extensive lateral gene transfer and early evolution of tyrosine kinase signaling.</title>
        <authorList>
            <person name="Clarke M."/>
            <person name="Lohan A.J."/>
            <person name="Liu B."/>
            <person name="Lagkouvardos I."/>
            <person name="Roy S."/>
            <person name="Zafar N."/>
            <person name="Bertelli C."/>
            <person name="Schilde C."/>
            <person name="Kianianmomeni A."/>
            <person name="Burglin T.R."/>
            <person name="Frech C."/>
            <person name="Turcotte B."/>
            <person name="Kopec K.O."/>
            <person name="Synnott J.M."/>
            <person name="Choo C."/>
            <person name="Paponov I."/>
            <person name="Finkler A."/>
            <person name="Soon Heng Tan C."/>
            <person name="Hutchins A.P."/>
            <person name="Weinmeier T."/>
            <person name="Rattei T."/>
            <person name="Chu J.S."/>
            <person name="Gimenez G."/>
            <person name="Irimia M."/>
            <person name="Rigden D.J."/>
            <person name="Fitzpatrick D.A."/>
            <person name="Lorenzo-Morales J."/>
            <person name="Bateman A."/>
            <person name="Chiu C.H."/>
            <person name="Tang P."/>
            <person name="Hegemann P."/>
            <person name="Fromm H."/>
            <person name="Raoult D."/>
            <person name="Greub G."/>
            <person name="Miranda-Saavedra D."/>
            <person name="Chen N."/>
            <person name="Nash P."/>
            <person name="Ginger M.L."/>
            <person name="Horn M."/>
            <person name="Schaap P."/>
            <person name="Caler L."/>
            <person name="Loftus B."/>
        </authorList>
    </citation>
    <scope>NUCLEOTIDE SEQUENCE [LARGE SCALE GENOMIC DNA]</scope>
    <source>
        <strain evidence="2 3">Neff</strain>
    </source>
</reference>
<dbReference type="Pfam" id="PF00928">
    <property type="entry name" value="Adap_comp_sub"/>
    <property type="match status" value="1"/>
</dbReference>
<name>L8GD72_ACACF</name>
<proteinExistence type="predicted"/>
<dbReference type="PROSITE" id="PS51072">
    <property type="entry name" value="MHD"/>
    <property type="match status" value="1"/>
</dbReference>
<dbReference type="Proteomes" id="UP000011083">
    <property type="component" value="Unassembled WGS sequence"/>
</dbReference>
<keyword evidence="3" id="KW-1185">Reference proteome</keyword>
<dbReference type="Gene3D" id="2.60.40.1170">
    <property type="entry name" value="Mu homology domain, subdomain B"/>
    <property type="match status" value="1"/>
</dbReference>
<dbReference type="KEGG" id="acan:ACA1_160760"/>
<evidence type="ECO:0000259" key="1">
    <source>
        <dbReference type="PROSITE" id="PS51072"/>
    </source>
</evidence>
<dbReference type="OrthoDB" id="10259133at2759"/>
<dbReference type="PANTHER" id="PTHR10529">
    <property type="entry name" value="AP COMPLEX SUBUNIT MU"/>
    <property type="match status" value="1"/>
</dbReference>
<dbReference type="InterPro" id="IPR036168">
    <property type="entry name" value="AP2_Mu_C_sf"/>
</dbReference>
<dbReference type="AlphaFoldDB" id="L8GD72"/>
<dbReference type="SUPFAM" id="SSF49447">
    <property type="entry name" value="Second domain of Mu2 adaptin subunit (ap50) of ap2 adaptor"/>
    <property type="match status" value="1"/>
</dbReference>
<evidence type="ECO:0000313" key="3">
    <source>
        <dbReference type="Proteomes" id="UP000011083"/>
    </source>
</evidence>
<dbReference type="EMBL" id="KB008161">
    <property type="protein sequence ID" value="ELR11080.1"/>
    <property type="molecule type" value="Genomic_DNA"/>
</dbReference>
<accession>L8GD72</accession>
<sequence length="159" mass="18107">YRTTENPHLPFRVLSAINEAGSTRVEIKVTVKANFAPNLFGQHVIIKIPTPKNTATCRLRVTAGKAFYKPELEAVIWKIKRFPGGAEFGLSGEMKLAQSVSLEKKGWSNRPPIAMQFQVPMFTSSGFDVRFLKVYEKTPYQTVKWVRYMTKAGSYEFRI</sequence>
<evidence type="ECO:0000313" key="2">
    <source>
        <dbReference type="EMBL" id="ELR11080.1"/>
    </source>
</evidence>
<dbReference type="InterPro" id="IPR028565">
    <property type="entry name" value="MHD"/>
</dbReference>
<protein>
    <submittedName>
        <fullName evidence="2">Clathrin coat assembly protein AP50, putative</fullName>
    </submittedName>
</protein>
<dbReference type="STRING" id="1257118.L8GD72"/>
<dbReference type="OMA" id="HITEGVN"/>